<dbReference type="InterPro" id="IPR036259">
    <property type="entry name" value="MFS_trans_sf"/>
</dbReference>
<dbReference type="Gene3D" id="1.20.1250.20">
    <property type="entry name" value="MFS general substrate transporter like domains"/>
    <property type="match status" value="2"/>
</dbReference>
<dbReference type="InterPro" id="IPR020846">
    <property type="entry name" value="MFS_dom"/>
</dbReference>
<evidence type="ECO:0000313" key="7">
    <source>
        <dbReference type="EMBL" id="RJE23331.1"/>
    </source>
</evidence>
<feature type="transmembrane region" description="Helical" evidence="5">
    <location>
        <begin position="188"/>
        <end position="208"/>
    </location>
</feature>
<dbReference type="PANTHER" id="PTHR23514">
    <property type="entry name" value="BYPASS OF STOP CODON PROTEIN 6"/>
    <property type="match status" value="1"/>
</dbReference>
<evidence type="ECO:0000256" key="3">
    <source>
        <dbReference type="ARBA" id="ARBA00022989"/>
    </source>
</evidence>
<dbReference type="OrthoDB" id="413079at2759"/>
<protein>
    <submittedName>
        <fullName evidence="7">Mfs transporter</fullName>
    </submittedName>
</protein>
<evidence type="ECO:0000259" key="6">
    <source>
        <dbReference type="PROSITE" id="PS50850"/>
    </source>
</evidence>
<dbReference type="Pfam" id="PF07690">
    <property type="entry name" value="MFS_1"/>
    <property type="match status" value="1"/>
</dbReference>
<reference evidence="8" key="1">
    <citation type="submission" date="2017-02" db="EMBL/GenBank/DDBJ databases">
        <authorList>
            <person name="Tafer H."/>
            <person name="Lopandic K."/>
        </authorList>
    </citation>
    <scope>NUCLEOTIDE SEQUENCE [LARGE SCALE GENOMIC DNA]</scope>
    <source>
        <strain evidence="8">CBS 366.77</strain>
    </source>
</reference>
<feature type="transmembrane region" description="Helical" evidence="5">
    <location>
        <begin position="362"/>
        <end position="387"/>
    </location>
</feature>
<dbReference type="GO" id="GO:0022857">
    <property type="term" value="F:transmembrane transporter activity"/>
    <property type="evidence" value="ECO:0007669"/>
    <property type="project" value="InterPro"/>
</dbReference>
<keyword evidence="2 5" id="KW-0812">Transmembrane</keyword>
<feature type="transmembrane region" description="Helical" evidence="5">
    <location>
        <begin position="238"/>
        <end position="261"/>
    </location>
</feature>
<dbReference type="AlphaFoldDB" id="A0A3A3A1X9"/>
<gene>
    <name evidence="7" type="ORF">PHISCL_04317</name>
</gene>
<accession>A0A3A3A1X9</accession>
<evidence type="ECO:0000256" key="2">
    <source>
        <dbReference type="ARBA" id="ARBA00022692"/>
    </source>
</evidence>
<proteinExistence type="predicted"/>
<dbReference type="EMBL" id="MVGC01000125">
    <property type="protein sequence ID" value="RJE23331.1"/>
    <property type="molecule type" value="Genomic_DNA"/>
</dbReference>
<keyword evidence="4 5" id="KW-0472">Membrane</keyword>
<feature type="transmembrane region" description="Helical" evidence="5">
    <location>
        <begin position="328"/>
        <end position="350"/>
    </location>
</feature>
<dbReference type="FunFam" id="1.20.1250.20:FF:000286">
    <property type="entry name" value="MFS efflux transporter"/>
    <property type="match status" value="1"/>
</dbReference>
<feature type="domain" description="Major facilitator superfamily (MFS) profile" evidence="6">
    <location>
        <begin position="36"/>
        <end position="430"/>
    </location>
</feature>
<feature type="transmembrane region" description="Helical" evidence="5">
    <location>
        <begin position="407"/>
        <end position="426"/>
    </location>
</feature>
<evidence type="ECO:0000313" key="8">
    <source>
        <dbReference type="Proteomes" id="UP000266188"/>
    </source>
</evidence>
<feature type="transmembrane region" description="Helical" evidence="5">
    <location>
        <begin position="273"/>
        <end position="291"/>
    </location>
</feature>
<comment type="subcellular location">
    <subcellularLocation>
        <location evidence="1">Membrane</location>
        <topology evidence="1">Multi-pass membrane protein</topology>
    </subcellularLocation>
</comment>
<dbReference type="InterPro" id="IPR011701">
    <property type="entry name" value="MFS"/>
</dbReference>
<dbReference type="PROSITE" id="PS50850">
    <property type="entry name" value="MFS"/>
    <property type="match status" value="1"/>
</dbReference>
<dbReference type="SUPFAM" id="SSF103473">
    <property type="entry name" value="MFS general substrate transporter"/>
    <property type="match status" value="1"/>
</dbReference>
<dbReference type="GO" id="GO:0016020">
    <property type="term" value="C:membrane"/>
    <property type="evidence" value="ECO:0007669"/>
    <property type="project" value="UniProtKB-SubCell"/>
</dbReference>
<feature type="transmembrane region" description="Helical" evidence="5">
    <location>
        <begin position="97"/>
        <end position="117"/>
    </location>
</feature>
<dbReference type="Proteomes" id="UP000266188">
    <property type="component" value="Unassembled WGS sequence"/>
</dbReference>
<evidence type="ECO:0000256" key="1">
    <source>
        <dbReference type="ARBA" id="ARBA00004141"/>
    </source>
</evidence>
<evidence type="ECO:0000256" key="4">
    <source>
        <dbReference type="ARBA" id="ARBA00023136"/>
    </source>
</evidence>
<keyword evidence="3 5" id="KW-1133">Transmembrane helix</keyword>
<feature type="transmembrane region" description="Helical" evidence="5">
    <location>
        <begin position="160"/>
        <end position="182"/>
    </location>
</feature>
<sequence>MAGETINEDKSQDVESLNTDDLPFFAEKSARQVVGRVISTNFTYLMAGLNDAATGVLIPYIQPAYGIGLFQISFAYLINFSGWLFASFTNIHICSRLGTGGTLVVGAAVQSLGYALMSWKPPLPLFMAAFFLTGMGVAYQDAQSNTFTITVKNSHRWLGILHAAYGVGTVISPLVANTIAARTPYWHFYYPMTLCLGIINTCLLAWTFRRGLFQPNVLGAKDTASSELKATLSNRTVWILNTFFFLYVGAEVTAGGWLVQFLVSVRNGQPSKVGYIASGFWTGFTLGRVLLADITHKFGERRMVFVYLVLAMAMQLIFWFVPSIVANAIAVCFLGFFIGPLYPVGLYVLIQVIPKELHIGALGIYSALTAPTSTYNTAGFSASLGQAGSAAFPFLTGSVASKAGVQVLQPIMIGLLGGIVIFWALVPRKGPTS</sequence>
<evidence type="ECO:0000256" key="5">
    <source>
        <dbReference type="SAM" id="Phobius"/>
    </source>
</evidence>
<comment type="caution">
    <text evidence="7">The sequence shown here is derived from an EMBL/GenBank/DDBJ whole genome shotgun (WGS) entry which is preliminary data.</text>
</comment>
<feature type="transmembrane region" description="Helical" evidence="5">
    <location>
        <begin position="303"/>
        <end position="322"/>
    </location>
</feature>
<organism evidence="7 8">
    <name type="scientific">Aspergillus sclerotialis</name>
    <dbReference type="NCBI Taxonomy" id="2070753"/>
    <lineage>
        <taxon>Eukaryota</taxon>
        <taxon>Fungi</taxon>
        <taxon>Dikarya</taxon>
        <taxon>Ascomycota</taxon>
        <taxon>Pezizomycotina</taxon>
        <taxon>Eurotiomycetes</taxon>
        <taxon>Eurotiomycetidae</taxon>
        <taxon>Eurotiales</taxon>
        <taxon>Aspergillaceae</taxon>
        <taxon>Aspergillus</taxon>
        <taxon>Aspergillus subgen. Polypaecilum</taxon>
    </lineage>
</organism>
<feature type="transmembrane region" description="Helical" evidence="5">
    <location>
        <begin position="64"/>
        <end position="85"/>
    </location>
</feature>
<feature type="transmembrane region" description="Helical" evidence="5">
    <location>
        <begin position="123"/>
        <end position="139"/>
    </location>
</feature>
<name>A0A3A3A1X9_9EURO</name>
<dbReference type="InterPro" id="IPR051788">
    <property type="entry name" value="MFS_Transporter"/>
</dbReference>
<dbReference type="PANTHER" id="PTHR23514:SF15">
    <property type="entry name" value="TRANSPORTER, PUTATIVE (AFU_ORTHOLOGUE AFUA_8G05090)-RELATED"/>
    <property type="match status" value="1"/>
</dbReference>
<keyword evidence="8" id="KW-1185">Reference proteome</keyword>